<gene>
    <name evidence="1" type="ORF">E2C01_029431</name>
</gene>
<dbReference type="AlphaFoldDB" id="A0A5B7ENF9"/>
<dbReference type="Proteomes" id="UP000324222">
    <property type="component" value="Unassembled WGS sequence"/>
</dbReference>
<keyword evidence="2" id="KW-1185">Reference proteome</keyword>
<evidence type="ECO:0000313" key="1">
    <source>
        <dbReference type="EMBL" id="MPC35991.1"/>
    </source>
</evidence>
<accession>A0A5B7ENF9</accession>
<protein>
    <submittedName>
        <fullName evidence="1">Uncharacterized protein</fullName>
    </submittedName>
</protein>
<comment type="caution">
    <text evidence="1">The sequence shown here is derived from an EMBL/GenBank/DDBJ whole genome shotgun (WGS) entry which is preliminary data.</text>
</comment>
<organism evidence="1 2">
    <name type="scientific">Portunus trituberculatus</name>
    <name type="common">Swimming crab</name>
    <name type="synonym">Neptunus trituberculatus</name>
    <dbReference type="NCBI Taxonomy" id="210409"/>
    <lineage>
        <taxon>Eukaryota</taxon>
        <taxon>Metazoa</taxon>
        <taxon>Ecdysozoa</taxon>
        <taxon>Arthropoda</taxon>
        <taxon>Crustacea</taxon>
        <taxon>Multicrustacea</taxon>
        <taxon>Malacostraca</taxon>
        <taxon>Eumalacostraca</taxon>
        <taxon>Eucarida</taxon>
        <taxon>Decapoda</taxon>
        <taxon>Pleocyemata</taxon>
        <taxon>Brachyura</taxon>
        <taxon>Eubrachyura</taxon>
        <taxon>Portunoidea</taxon>
        <taxon>Portunidae</taxon>
        <taxon>Portuninae</taxon>
        <taxon>Portunus</taxon>
    </lineage>
</organism>
<reference evidence="1 2" key="1">
    <citation type="submission" date="2019-05" db="EMBL/GenBank/DDBJ databases">
        <title>Another draft genome of Portunus trituberculatus and its Hox gene families provides insights of decapod evolution.</title>
        <authorList>
            <person name="Jeong J.-H."/>
            <person name="Song I."/>
            <person name="Kim S."/>
            <person name="Choi T."/>
            <person name="Kim D."/>
            <person name="Ryu S."/>
            <person name="Kim W."/>
        </authorList>
    </citation>
    <scope>NUCLEOTIDE SEQUENCE [LARGE SCALE GENOMIC DNA]</scope>
    <source>
        <tissue evidence="1">Muscle</tissue>
    </source>
</reference>
<evidence type="ECO:0000313" key="2">
    <source>
        <dbReference type="Proteomes" id="UP000324222"/>
    </source>
</evidence>
<proteinExistence type="predicted"/>
<sequence length="178" mass="19220">MILFALGRAYGAFLCHCLTLRCSYSSFSTPRARWAGESGGQKGKGGKARFSQLLNLTSLGSDSQSHCTVNPSQGLSFLAGPSIAVGDDSMTGKCVILTIEFSDLVNSGQIWALRGERELQRNPRPGNSGECSGARLWRSYIRTVDAVKVVVVVLVVGCYSVHLQKPSFAFDLRFHGTV</sequence>
<name>A0A5B7ENF9_PORTR</name>
<dbReference type="EMBL" id="VSRR010003400">
    <property type="protein sequence ID" value="MPC35991.1"/>
    <property type="molecule type" value="Genomic_DNA"/>
</dbReference>